<comment type="caution">
    <text evidence="1">The sequence shown here is derived from an EMBL/GenBank/DDBJ whole genome shotgun (WGS) entry which is preliminary data.</text>
</comment>
<dbReference type="AlphaFoldDB" id="A0A1V9YXV8"/>
<dbReference type="STRING" id="1202772.A0A1V9YXV8"/>
<dbReference type="EMBL" id="JNBR01000606">
    <property type="protein sequence ID" value="OQR90565.1"/>
    <property type="molecule type" value="Genomic_DNA"/>
</dbReference>
<evidence type="ECO:0000313" key="1">
    <source>
        <dbReference type="EMBL" id="OQR90565.1"/>
    </source>
</evidence>
<keyword evidence="2" id="KW-1185">Reference proteome</keyword>
<sequence length="232" mass="25694">MAERYDAAIQSVRSDKLSLRAACKLHCIKSPTSLSVRIRGVLPVDCRRGRPPKYVTKAMEAGVMETILVHARQGNCVSVPELCYIMHDTSAAAGKKPPKTFPNPKWIERFMERHKDGQILEVKRQTASTLPNIEYYHSNLAKIIGQYTCDTVWNCDETGVCAQGRPAPRLICPKGLRSNSVRSHDRKNVSIMGCVSAAGTSLPPMYICYESALATIAAHLEALSEYADYHDA</sequence>
<organism evidence="1 2">
    <name type="scientific">Achlya hypogyna</name>
    <name type="common">Oomycete</name>
    <name type="synonym">Protoachlya hypogyna</name>
    <dbReference type="NCBI Taxonomy" id="1202772"/>
    <lineage>
        <taxon>Eukaryota</taxon>
        <taxon>Sar</taxon>
        <taxon>Stramenopiles</taxon>
        <taxon>Oomycota</taxon>
        <taxon>Saprolegniomycetes</taxon>
        <taxon>Saprolegniales</taxon>
        <taxon>Achlyaceae</taxon>
        <taxon>Achlya</taxon>
    </lineage>
</organism>
<gene>
    <name evidence="1" type="ORF">ACHHYP_05414</name>
</gene>
<name>A0A1V9YXV8_ACHHY</name>
<proteinExistence type="predicted"/>
<evidence type="ECO:0000313" key="2">
    <source>
        <dbReference type="Proteomes" id="UP000243579"/>
    </source>
</evidence>
<reference evidence="1 2" key="1">
    <citation type="journal article" date="2014" name="Genome Biol. Evol.">
        <title>The secreted proteins of Achlya hypogyna and Thraustotheca clavata identify the ancestral oomycete secretome and reveal gene acquisitions by horizontal gene transfer.</title>
        <authorList>
            <person name="Misner I."/>
            <person name="Blouin N."/>
            <person name="Leonard G."/>
            <person name="Richards T.A."/>
            <person name="Lane C.E."/>
        </authorList>
    </citation>
    <scope>NUCLEOTIDE SEQUENCE [LARGE SCALE GENOMIC DNA]</scope>
    <source>
        <strain evidence="1 2">ATCC 48635</strain>
    </source>
</reference>
<protein>
    <recommendedName>
        <fullName evidence="3">HTH CENPB-type domain-containing protein</fullName>
    </recommendedName>
</protein>
<accession>A0A1V9YXV8</accession>
<evidence type="ECO:0008006" key="3">
    <source>
        <dbReference type="Google" id="ProtNLM"/>
    </source>
</evidence>
<dbReference type="OrthoDB" id="89444at2759"/>
<dbReference type="Proteomes" id="UP000243579">
    <property type="component" value="Unassembled WGS sequence"/>
</dbReference>